<accession>A0A8T0HTB6</accession>
<comment type="caution">
    <text evidence="2">The sequence shown here is derived from an EMBL/GenBank/DDBJ whole genome shotgun (WGS) entry which is preliminary data.</text>
</comment>
<proteinExistence type="predicted"/>
<name>A0A8T0HTB6_CERPU</name>
<evidence type="ECO:0000313" key="3">
    <source>
        <dbReference type="Proteomes" id="UP000822688"/>
    </source>
</evidence>
<dbReference type="EMBL" id="CM026426">
    <property type="protein sequence ID" value="KAG0574037.1"/>
    <property type="molecule type" value="Genomic_DNA"/>
</dbReference>
<gene>
    <name evidence="2" type="ORF">KC19_VG229600</name>
</gene>
<keyword evidence="3" id="KW-1185">Reference proteome</keyword>
<protein>
    <submittedName>
        <fullName evidence="2">Uncharacterized protein</fullName>
    </submittedName>
</protein>
<feature type="compositionally biased region" description="Polar residues" evidence="1">
    <location>
        <begin position="1"/>
        <end position="25"/>
    </location>
</feature>
<dbReference type="Proteomes" id="UP000822688">
    <property type="component" value="Chromosome V"/>
</dbReference>
<feature type="region of interest" description="Disordered" evidence="1">
    <location>
        <begin position="1"/>
        <end position="33"/>
    </location>
</feature>
<feature type="region of interest" description="Disordered" evidence="1">
    <location>
        <begin position="56"/>
        <end position="78"/>
    </location>
</feature>
<dbReference type="AlphaFoldDB" id="A0A8T0HTB6"/>
<reference evidence="2" key="1">
    <citation type="submission" date="2020-06" db="EMBL/GenBank/DDBJ databases">
        <title>WGS assembly of Ceratodon purpureus strain R40.</title>
        <authorList>
            <person name="Carey S.B."/>
            <person name="Jenkins J."/>
            <person name="Shu S."/>
            <person name="Lovell J.T."/>
            <person name="Sreedasyam A."/>
            <person name="Maumus F."/>
            <person name="Tiley G.P."/>
            <person name="Fernandez-Pozo N."/>
            <person name="Barry K."/>
            <person name="Chen C."/>
            <person name="Wang M."/>
            <person name="Lipzen A."/>
            <person name="Daum C."/>
            <person name="Saski C.A."/>
            <person name="Payton A.C."/>
            <person name="Mcbreen J.C."/>
            <person name="Conrad R.E."/>
            <person name="Kollar L.M."/>
            <person name="Olsson S."/>
            <person name="Huttunen S."/>
            <person name="Landis J.B."/>
            <person name="Wickett N.J."/>
            <person name="Johnson M.G."/>
            <person name="Rensing S.A."/>
            <person name="Grimwood J."/>
            <person name="Schmutz J."/>
            <person name="Mcdaniel S.F."/>
        </authorList>
    </citation>
    <scope>NUCLEOTIDE SEQUENCE</scope>
    <source>
        <strain evidence="2">R40</strain>
    </source>
</reference>
<evidence type="ECO:0000313" key="2">
    <source>
        <dbReference type="EMBL" id="KAG0574037.1"/>
    </source>
</evidence>
<feature type="compositionally biased region" description="Polar residues" evidence="1">
    <location>
        <begin position="56"/>
        <end position="70"/>
    </location>
</feature>
<organism evidence="2 3">
    <name type="scientific">Ceratodon purpureus</name>
    <name type="common">Fire moss</name>
    <name type="synonym">Dicranum purpureum</name>
    <dbReference type="NCBI Taxonomy" id="3225"/>
    <lineage>
        <taxon>Eukaryota</taxon>
        <taxon>Viridiplantae</taxon>
        <taxon>Streptophyta</taxon>
        <taxon>Embryophyta</taxon>
        <taxon>Bryophyta</taxon>
        <taxon>Bryophytina</taxon>
        <taxon>Bryopsida</taxon>
        <taxon>Dicranidae</taxon>
        <taxon>Pseudoditrichales</taxon>
        <taxon>Ditrichaceae</taxon>
        <taxon>Ceratodon</taxon>
    </lineage>
</organism>
<evidence type="ECO:0000256" key="1">
    <source>
        <dbReference type="SAM" id="MobiDB-lite"/>
    </source>
</evidence>
<sequence>MQSMDSRYARSTVNTISESTSQTLSSHKKHPKCMPNTSITLTAVYANRKSRCLSTIRSPVSKSSTTPTARQTKDQVHDEVNLRSTPAHTYARTGCRCHENQHNIHLKRLGNTK</sequence>